<dbReference type="RefSeq" id="WP_077151278.1">
    <property type="nucleotide sequence ID" value="NZ_CABMMO010000002.1"/>
</dbReference>
<feature type="signal peptide" evidence="1">
    <location>
        <begin position="1"/>
        <end position="26"/>
    </location>
</feature>
<dbReference type="AlphaFoldDB" id="A0A1V2UM05"/>
<feature type="chain" id="PRO_5010735908" description="WxL domain-containing protein" evidence="1">
    <location>
        <begin position="27"/>
        <end position="201"/>
    </location>
</feature>
<comment type="caution">
    <text evidence="2">The sequence shown here is derived from an EMBL/GenBank/DDBJ whole genome shotgun (WGS) entry which is preliminary data.</text>
</comment>
<protein>
    <recommendedName>
        <fullName evidence="4">WxL domain-containing protein</fullName>
    </recommendedName>
</protein>
<evidence type="ECO:0008006" key="4">
    <source>
        <dbReference type="Google" id="ProtNLM"/>
    </source>
</evidence>
<name>A0A1V2UM05_ENTMU</name>
<gene>
    <name evidence="2" type="ORF">BTN92_03515</name>
</gene>
<keyword evidence="1" id="KW-0732">Signal</keyword>
<evidence type="ECO:0000313" key="2">
    <source>
        <dbReference type="EMBL" id="ONN44502.1"/>
    </source>
</evidence>
<dbReference type="OrthoDB" id="2194369at2"/>
<accession>A0A1V2UM05</accession>
<proteinExistence type="predicted"/>
<dbReference type="EMBL" id="MSTR01000002">
    <property type="protein sequence ID" value="ONN44502.1"/>
    <property type="molecule type" value="Genomic_DNA"/>
</dbReference>
<organism evidence="2 3">
    <name type="scientific">Enterococcus mundtii</name>
    <dbReference type="NCBI Taxonomy" id="53346"/>
    <lineage>
        <taxon>Bacteria</taxon>
        <taxon>Bacillati</taxon>
        <taxon>Bacillota</taxon>
        <taxon>Bacilli</taxon>
        <taxon>Lactobacillales</taxon>
        <taxon>Enterococcaceae</taxon>
        <taxon>Enterococcus</taxon>
    </lineage>
</organism>
<reference evidence="2 3" key="1">
    <citation type="submission" date="2016-12" db="EMBL/GenBank/DDBJ databases">
        <authorList>
            <person name="Song W.-J."/>
            <person name="Kurnit D.M."/>
        </authorList>
    </citation>
    <scope>NUCLEOTIDE SEQUENCE [LARGE SCALE GENOMIC DNA]</scope>
    <source>
        <strain evidence="2 3">CGB1038-1_S1</strain>
    </source>
</reference>
<sequence length="201" mass="21225">MKKFVAAILSTATIAGVIASGTIAFATQTIDGREGDTSGNVQVNGIIGEFDNTTPGPNPEDLNQWINVTIPTTALFYTTEESSHKEIVSPTYAVTNNSAVGVIASVAGVDTPSNMSEVDLLNINEIKKVEANGEEELVAGPVIKLFEEGKAVASENDLLEIDGKQEGTFVFTGKATPVNTSEESNPSFKLVLSFTPNVEED</sequence>
<dbReference type="Proteomes" id="UP000189299">
    <property type="component" value="Unassembled WGS sequence"/>
</dbReference>
<evidence type="ECO:0000256" key="1">
    <source>
        <dbReference type="SAM" id="SignalP"/>
    </source>
</evidence>
<evidence type="ECO:0000313" key="3">
    <source>
        <dbReference type="Proteomes" id="UP000189299"/>
    </source>
</evidence>